<dbReference type="Gene3D" id="1.10.287.950">
    <property type="entry name" value="Methyl-accepting chemotaxis protein"/>
    <property type="match status" value="1"/>
</dbReference>
<dbReference type="Pfam" id="PF00672">
    <property type="entry name" value="HAMP"/>
    <property type="match status" value="1"/>
</dbReference>
<evidence type="ECO:0000256" key="6">
    <source>
        <dbReference type="ARBA" id="ARBA00023136"/>
    </source>
</evidence>
<dbReference type="PANTHER" id="PTHR43531:SF11">
    <property type="entry name" value="METHYL-ACCEPTING CHEMOTAXIS PROTEIN 3"/>
    <property type="match status" value="1"/>
</dbReference>
<dbReference type="SMART" id="SM00283">
    <property type="entry name" value="MA"/>
    <property type="match status" value="1"/>
</dbReference>
<comment type="subcellular location">
    <subcellularLocation>
        <location evidence="1">Cell membrane</location>
        <topology evidence="1">Multi-pass membrane protein</topology>
    </subcellularLocation>
</comment>
<reference evidence="12" key="2">
    <citation type="submission" date="2023-01" db="EMBL/GenBank/DDBJ databases">
        <title>Draft genome sequence of Devosia yakushimensis strain NBRC 103855.</title>
        <authorList>
            <person name="Sun Q."/>
            <person name="Mori K."/>
        </authorList>
    </citation>
    <scope>NUCLEOTIDE SEQUENCE</scope>
    <source>
        <strain evidence="12">NBRC 103855</strain>
    </source>
</reference>
<organism evidence="12 13">
    <name type="scientific">Devosia yakushimensis</name>
    <dbReference type="NCBI Taxonomy" id="470028"/>
    <lineage>
        <taxon>Bacteria</taxon>
        <taxon>Pseudomonadati</taxon>
        <taxon>Pseudomonadota</taxon>
        <taxon>Alphaproteobacteria</taxon>
        <taxon>Hyphomicrobiales</taxon>
        <taxon>Devosiaceae</taxon>
        <taxon>Devosia</taxon>
    </lineage>
</organism>
<dbReference type="CDD" id="cd06225">
    <property type="entry name" value="HAMP"/>
    <property type="match status" value="1"/>
</dbReference>
<evidence type="ECO:0000256" key="3">
    <source>
        <dbReference type="ARBA" id="ARBA00022500"/>
    </source>
</evidence>
<accession>A0ABQ5ULR7</accession>
<dbReference type="SMART" id="SM00304">
    <property type="entry name" value="HAMP"/>
    <property type="match status" value="2"/>
</dbReference>
<dbReference type="InterPro" id="IPR004089">
    <property type="entry name" value="MCPsignal_dom"/>
</dbReference>
<dbReference type="PROSITE" id="PS50885">
    <property type="entry name" value="HAMP"/>
    <property type="match status" value="2"/>
</dbReference>
<keyword evidence="3" id="KW-0145">Chemotaxis</keyword>
<dbReference type="Pfam" id="PF00015">
    <property type="entry name" value="MCPsignal"/>
    <property type="match status" value="1"/>
</dbReference>
<dbReference type="InterPro" id="IPR051310">
    <property type="entry name" value="MCP_chemotaxis"/>
</dbReference>
<comment type="caution">
    <text evidence="12">The sequence shown here is derived from an EMBL/GenBank/DDBJ whole genome shotgun (WGS) entry which is preliminary data.</text>
</comment>
<keyword evidence="13" id="KW-1185">Reference proteome</keyword>
<dbReference type="PRINTS" id="PR00260">
    <property type="entry name" value="CHEMTRNSDUCR"/>
</dbReference>
<dbReference type="Pfam" id="PF17202">
    <property type="entry name" value="sCache_3_3"/>
    <property type="match status" value="1"/>
</dbReference>
<dbReference type="PROSITE" id="PS50111">
    <property type="entry name" value="CHEMOTAXIS_TRANSDUC_2"/>
    <property type="match status" value="1"/>
</dbReference>
<dbReference type="InterPro" id="IPR003660">
    <property type="entry name" value="HAMP_dom"/>
</dbReference>
<feature type="transmembrane region" description="Helical" evidence="9">
    <location>
        <begin position="18"/>
        <end position="40"/>
    </location>
</feature>
<gene>
    <name evidence="12" type="ORF">GCM10007913_35830</name>
</gene>
<name>A0ABQ5ULR7_9HYPH</name>
<dbReference type="EMBL" id="BSNG01000002">
    <property type="protein sequence ID" value="GLQ11651.1"/>
    <property type="molecule type" value="Genomic_DNA"/>
</dbReference>
<evidence type="ECO:0000259" key="11">
    <source>
        <dbReference type="PROSITE" id="PS50885"/>
    </source>
</evidence>
<keyword evidence="6 9" id="KW-0472">Membrane</keyword>
<evidence type="ECO:0000256" key="7">
    <source>
        <dbReference type="ARBA" id="ARBA00029447"/>
    </source>
</evidence>
<evidence type="ECO:0000259" key="10">
    <source>
        <dbReference type="PROSITE" id="PS50111"/>
    </source>
</evidence>
<evidence type="ECO:0000256" key="9">
    <source>
        <dbReference type="SAM" id="Phobius"/>
    </source>
</evidence>
<feature type="domain" description="Methyl-accepting transducer" evidence="10">
    <location>
        <begin position="401"/>
        <end position="630"/>
    </location>
</feature>
<keyword evidence="2" id="KW-1003">Cell membrane</keyword>
<evidence type="ECO:0000313" key="12">
    <source>
        <dbReference type="EMBL" id="GLQ11651.1"/>
    </source>
</evidence>
<evidence type="ECO:0000256" key="4">
    <source>
        <dbReference type="ARBA" id="ARBA00022692"/>
    </source>
</evidence>
<sequence length="688" mass="72465">MCIVTLFSGLKNIRLTTAIAALVLTSIAVTVIAYTATVYIDLRGQATRQSIAKQESDLQVAATVYEKRLPGSVVTWAETGGIATFQTYSIPFFYDTAAVDALTRVTGDASAIFAFDAASGVFTAKTSSFVLPDGTRAKDFALDAASPEAVALAASLPYAGVTTMQGQRLNAEFQPITNLSGELLGAFFVGGDAGAAEVIARASALNMVIIGAVLLAVLGSVALLLSRWLTKPIPRLAGAMGEIAEGKFDTDVPFTDRGNEIGAMAKAVEVFRENGLRVSQMTEAEAARIIADQENRQQMMAELQSAFGVVVDAAVAGDFTRKVTAEFPDPELNSLATGVNNLVSTFNRGVSELGEVLGAMADTDLTRRMEGDYEGAFATIKSDINAVAGKLTEVVGQLRQTSGALKTATGEILSGANDLSERTTKQAATIEETSAAMEQLASTVLQNAQRAKDASANAAEVTRTAEEGGKVMDAANLAMERITDSSAKISNIIGLIDDIAFQTNLLALNASVEAARAGDAGKGFAVVAVEVRRLAQSAASASSDVKTLIEQSAGEVRSGSKLVNDASSKLKAMLDAVRGNNDLLDSIARDSREQASAIEEVNTAVRTMDEMTQHNAALVEETNAAIEQTEGQAIELDRIVDVFRIEGNDEAAWQRDEDVRGLQNRLKSATGTLATRGNTALARDWEAF</sequence>
<evidence type="ECO:0000313" key="13">
    <source>
        <dbReference type="Proteomes" id="UP001161406"/>
    </source>
</evidence>
<protein>
    <recommendedName>
        <fullName evidence="14">Methyl-accepting chemotaxis protein</fullName>
    </recommendedName>
</protein>
<evidence type="ECO:0008006" key="14">
    <source>
        <dbReference type="Google" id="ProtNLM"/>
    </source>
</evidence>
<evidence type="ECO:0000256" key="5">
    <source>
        <dbReference type="ARBA" id="ARBA00022989"/>
    </source>
</evidence>
<dbReference type="Pfam" id="PF18947">
    <property type="entry name" value="HAMP_2"/>
    <property type="match status" value="1"/>
</dbReference>
<keyword evidence="5 9" id="KW-1133">Transmembrane helix</keyword>
<dbReference type="InterPro" id="IPR033463">
    <property type="entry name" value="sCache_3"/>
</dbReference>
<dbReference type="SUPFAM" id="SSF58104">
    <property type="entry name" value="Methyl-accepting chemotaxis protein (MCP) signaling domain"/>
    <property type="match status" value="1"/>
</dbReference>
<evidence type="ECO:0000256" key="1">
    <source>
        <dbReference type="ARBA" id="ARBA00004651"/>
    </source>
</evidence>
<feature type="domain" description="HAMP" evidence="11">
    <location>
        <begin position="344"/>
        <end position="396"/>
    </location>
</feature>
<evidence type="ECO:0000256" key="2">
    <source>
        <dbReference type="ARBA" id="ARBA00022475"/>
    </source>
</evidence>
<evidence type="ECO:0000256" key="8">
    <source>
        <dbReference type="PROSITE-ProRule" id="PRU00284"/>
    </source>
</evidence>
<dbReference type="SUPFAM" id="SSF158472">
    <property type="entry name" value="HAMP domain-like"/>
    <property type="match status" value="1"/>
</dbReference>
<keyword evidence="8" id="KW-0807">Transducer</keyword>
<keyword evidence="4 9" id="KW-0812">Transmembrane</keyword>
<dbReference type="Proteomes" id="UP001161406">
    <property type="component" value="Unassembled WGS sequence"/>
</dbReference>
<reference evidence="12" key="1">
    <citation type="journal article" date="2014" name="Int. J. Syst. Evol. Microbiol.">
        <title>Complete genome of a new Firmicutes species belonging to the dominant human colonic microbiota ('Ruminococcus bicirculans') reveals two chromosomes and a selective capacity to utilize plant glucans.</title>
        <authorList>
            <consortium name="NISC Comparative Sequencing Program"/>
            <person name="Wegmann U."/>
            <person name="Louis P."/>
            <person name="Goesmann A."/>
            <person name="Henrissat B."/>
            <person name="Duncan S.H."/>
            <person name="Flint H.J."/>
        </authorList>
    </citation>
    <scope>NUCLEOTIDE SEQUENCE</scope>
    <source>
        <strain evidence="12">NBRC 103855</strain>
    </source>
</reference>
<dbReference type="Gene3D" id="1.10.8.500">
    <property type="entry name" value="HAMP domain in histidine kinase"/>
    <property type="match status" value="1"/>
</dbReference>
<feature type="transmembrane region" description="Helical" evidence="9">
    <location>
        <begin position="204"/>
        <end position="225"/>
    </location>
</feature>
<feature type="domain" description="HAMP" evidence="11">
    <location>
        <begin position="227"/>
        <end position="280"/>
    </location>
</feature>
<dbReference type="InterPro" id="IPR004090">
    <property type="entry name" value="Chemotax_Me-accpt_rcpt"/>
</dbReference>
<proteinExistence type="inferred from homology"/>
<comment type="similarity">
    <text evidence="7">Belongs to the methyl-accepting chemotaxis (MCP) protein family.</text>
</comment>
<dbReference type="PANTHER" id="PTHR43531">
    <property type="entry name" value="PROTEIN ICFG"/>
    <property type="match status" value="1"/>
</dbReference>